<feature type="signal peptide" evidence="1">
    <location>
        <begin position="1"/>
        <end position="19"/>
    </location>
</feature>
<dbReference type="Pfam" id="PF13590">
    <property type="entry name" value="DUF4136"/>
    <property type="match status" value="1"/>
</dbReference>
<dbReference type="Gene3D" id="3.30.160.670">
    <property type="match status" value="1"/>
</dbReference>
<accession>A0ABS0ESC9</accession>
<sequence>MKLRAIMLLALTTLLGACASSPTVNVDSDPAVNFAKYRSYTWLARPQVSNPLFQQRIMNGVDEQLQAAGWRKSDAGEVTVVAHVATAQKQSISTFYDSGPYAGWGWRAMPAPGMGSATTVVDTYQTGTLVVDLFDTASKKAIWRGTAEATIPDKPDQATTLLDASLNKMFAGFPPGSIAKTK</sequence>
<reference evidence="3 4" key="1">
    <citation type="submission" date="2020-11" db="EMBL/GenBank/DDBJ databases">
        <title>WGS of Herminiimonas contaminans strain Marseille-Q4544 isolated from planarians Schmidtea mediterranea.</title>
        <authorList>
            <person name="Kangale L."/>
        </authorList>
    </citation>
    <scope>NUCLEOTIDE SEQUENCE [LARGE SCALE GENOMIC DNA]</scope>
    <source>
        <strain evidence="3 4">Marseille-Q4544</strain>
    </source>
</reference>
<gene>
    <name evidence="3" type="ORF">IXC47_08670</name>
</gene>
<dbReference type="InterPro" id="IPR025411">
    <property type="entry name" value="DUF4136"/>
</dbReference>
<protein>
    <submittedName>
        <fullName evidence="3">DUF4136 domain-containing protein</fullName>
    </submittedName>
</protein>
<keyword evidence="1" id="KW-0732">Signal</keyword>
<evidence type="ECO:0000313" key="3">
    <source>
        <dbReference type="EMBL" id="MBF8177751.1"/>
    </source>
</evidence>
<dbReference type="RefSeq" id="WP_175626424.1">
    <property type="nucleotide sequence ID" value="NZ_JADOEL010000005.1"/>
</dbReference>
<dbReference type="EMBL" id="JADOEL010000005">
    <property type="protein sequence ID" value="MBF8177751.1"/>
    <property type="molecule type" value="Genomic_DNA"/>
</dbReference>
<dbReference type="Proteomes" id="UP000657372">
    <property type="component" value="Unassembled WGS sequence"/>
</dbReference>
<name>A0ABS0ESC9_9BURK</name>
<keyword evidence="4" id="KW-1185">Reference proteome</keyword>
<feature type="domain" description="DUF4136" evidence="2">
    <location>
        <begin position="24"/>
        <end position="175"/>
    </location>
</feature>
<feature type="chain" id="PRO_5045637040" evidence="1">
    <location>
        <begin position="20"/>
        <end position="182"/>
    </location>
</feature>
<proteinExistence type="predicted"/>
<comment type="caution">
    <text evidence="3">The sequence shown here is derived from an EMBL/GenBank/DDBJ whole genome shotgun (WGS) entry which is preliminary data.</text>
</comment>
<dbReference type="PROSITE" id="PS51257">
    <property type="entry name" value="PROKAR_LIPOPROTEIN"/>
    <property type="match status" value="1"/>
</dbReference>
<evidence type="ECO:0000313" key="4">
    <source>
        <dbReference type="Proteomes" id="UP000657372"/>
    </source>
</evidence>
<organism evidence="3 4">
    <name type="scientific">Herminiimonas contaminans</name>
    <dbReference type="NCBI Taxonomy" id="1111140"/>
    <lineage>
        <taxon>Bacteria</taxon>
        <taxon>Pseudomonadati</taxon>
        <taxon>Pseudomonadota</taxon>
        <taxon>Betaproteobacteria</taxon>
        <taxon>Burkholderiales</taxon>
        <taxon>Oxalobacteraceae</taxon>
        <taxon>Herminiimonas</taxon>
    </lineage>
</organism>
<evidence type="ECO:0000256" key="1">
    <source>
        <dbReference type="SAM" id="SignalP"/>
    </source>
</evidence>
<evidence type="ECO:0000259" key="2">
    <source>
        <dbReference type="Pfam" id="PF13590"/>
    </source>
</evidence>